<dbReference type="Gene3D" id="6.10.140.2220">
    <property type="match status" value="1"/>
</dbReference>
<feature type="transmembrane region" description="Helical" evidence="1">
    <location>
        <begin position="30"/>
        <end position="51"/>
    </location>
</feature>
<dbReference type="EMBL" id="AUPL01006006">
    <property type="protein sequence ID" value="ESL06322.1"/>
    <property type="molecule type" value="Genomic_DNA"/>
</dbReference>
<feature type="domain" description="SET" evidence="2">
    <location>
        <begin position="237"/>
        <end position="449"/>
    </location>
</feature>
<dbReference type="Proteomes" id="UP000031737">
    <property type="component" value="Unassembled WGS sequence"/>
</dbReference>
<dbReference type="Gene3D" id="1.25.40.10">
    <property type="entry name" value="Tetratricopeptide repeat domain"/>
    <property type="match status" value="1"/>
</dbReference>
<dbReference type="PANTHER" id="PTHR12197">
    <property type="entry name" value="HISTONE-LYSINE N-METHYLTRANSFERASE SMYD"/>
    <property type="match status" value="1"/>
</dbReference>
<dbReference type="Gene3D" id="2.170.270.10">
    <property type="entry name" value="SET domain"/>
    <property type="match status" value="1"/>
</dbReference>
<dbReference type="SUPFAM" id="SSF48452">
    <property type="entry name" value="TPR-like"/>
    <property type="match status" value="1"/>
</dbReference>
<dbReference type="SUPFAM" id="SSF144232">
    <property type="entry name" value="HIT/MYND zinc finger-like"/>
    <property type="match status" value="1"/>
</dbReference>
<gene>
    <name evidence="3" type="ORF">TRSC58_06006</name>
</gene>
<dbReference type="InterPro" id="IPR011990">
    <property type="entry name" value="TPR-like_helical_dom_sf"/>
</dbReference>
<dbReference type="InterPro" id="IPR050869">
    <property type="entry name" value="H3K4_H4K5_MeTrfase"/>
</dbReference>
<protein>
    <recommendedName>
        <fullName evidence="2">SET domain-containing protein</fullName>
    </recommendedName>
</protein>
<proteinExistence type="predicted"/>
<dbReference type="InterPro" id="IPR001214">
    <property type="entry name" value="SET_dom"/>
</dbReference>
<dbReference type="VEuPathDB" id="TriTrypDB:TRSC58_06006"/>
<evidence type="ECO:0000313" key="4">
    <source>
        <dbReference type="Proteomes" id="UP000031737"/>
    </source>
</evidence>
<dbReference type="CDD" id="cd20071">
    <property type="entry name" value="SET_SMYD"/>
    <property type="match status" value="1"/>
</dbReference>
<evidence type="ECO:0000256" key="1">
    <source>
        <dbReference type="SAM" id="Phobius"/>
    </source>
</evidence>
<dbReference type="Pfam" id="PF00856">
    <property type="entry name" value="SET"/>
    <property type="match status" value="1"/>
</dbReference>
<reference evidence="3 4" key="1">
    <citation type="submission" date="2013-07" db="EMBL/GenBank/DDBJ databases">
        <authorList>
            <person name="Stoco P.H."/>
            <person name="Wagner G."/>
            <person name="Gerber A."/>
            <person name="Zaha A."/>
            <person name="Thompson C."/>
            <person name="Bartholomeu D.C."/>
            <person name="Luckemeyer D.D."/>
            <person name="Bahia D."/>
            <person name="Loreto E."/>
            <person name="Prestes E.B."/>
            <person name="Lima F.M."/>
            <person name="Rodrigues-Luiz G."/>
            <person name="Vallejo G.A."/>
            <person name="Filho J.F."/>
            <person name="Monteiro K.M."/>
            <person name="Tyler K.M."/>
            <person name="de Almeida L.G."/>
            <person name="Ortiz M.F."/>
            <person name="Siervo M.A."/>
            <person name="de Moraes M.H."/>
            <person name="Cunha O.L."/>
            <person name="Mendonca-Neto R."/>
            <person name="Silva R."/>
            <person name="Teixeira S.M."/>
            <person name="Murta S.M."/>
            <person name="Sincero T.C."/>
            <person name="Mendes T.A."/>
            <person name="Urmenyi T.P."/>
            <person name="Silva V.G."/>
            <person name="da Rocha W.D."/>
            <person name="Andersson B."/>
            <person name="Romanha A.J."/>
            <person name="Steindel M."/>
            <person name="de Vasconcelos A.T."/>
            <person name="Grisard E.C."/>
        </authorList>
    </citation>
    <scope>NUCLEOTIDE SEQUENCE [LARGE SCALE GENOMIC DNA]</scope>
    <source>
        <strain evidence="3 4">SC58</strain>
    </source>
</reference>
<dbReference type="AlphaFoldDB" id="A0A061IZ51"/>
<sequence>MFSGCRFSNAVLDAPCACSFSPATSVRPRIFITITITITIIVIFPFANFFVHMHSDPPPQSPVQMEELRARGNALFSSDPRVAAVLYQEALDVYEALNDKSGAMEEYTKCAGNALTCLFKLHEYDACATLAEKVLKLNPLIAKAYAFIGRCLLLRPAMILSHRAGPLTYLCRALHVLPSMCEALCPFLDESLDRLLHERNTPRNTEPCVEVRQGECGMCVVAASELPPLLAVSSTLHPFSVCSYEETAGKGLCAHCGMVLLPDGVEELNAPLHACSQCQLVSYCSDACATGHGHQHETYECQLFARLQEMLRVMQTCDAEVPGDFFAVATHCITTVSGLKVHKEGHAAVLQLENHAVEVSQRLTLLVRLVQDLFSEEDPTFVTRILGAVRCNALEICDASGLPVGQALHAANITSYFNHSCAPNCAMEAGAIVTTRTISPGEELTISYLPQLYWPAWLRREELAERYFFDCRCVRCIEGDHNPFEAALVATLRPNSREKEREYVCSVQLLCSRVRAKSVSEVGVADRDALLRLLRDCCQHLFPFHYLCHELRNTLSFVYAVLDDPLACLCSCLTELVLWEAIVPGAHPVKRLKVQNALRCCADNIGGDDARRNRTGSSSGSKSEGNGEPVLLLRPLLMKFATLYDVAC</sequence>
<evidence type="ECO:0000259" key="2">
    <source>
        <dbReference type="PROSITE" id="PS50280"/>
    </source>
</evidence>
<keyword evidence="1" id="KW-0472">Membrane</keyword>
<accession>A0A061IZ51</accession>
<dbReference type="GO" id="GO:0005634">
    <property type="term" value="C:nucleus"/>
    <property type="evidence" value="ECO:0007669"/>
    <property type="project" value="TreeGrafter"/>
</dbReference>
<keyword evidence="1" id="KW-0812">Transmembrane</keyword>
<evidence type="ECO:0000313" key="3">
    <source>
        <dbReference type="EMBL" id="ESL06322.1"/>
    </source>
</evidence>
<keyword evidence="1" id="KW-1133">Transmembrane helix</keyword>
<dbReference type="InterPro" id="IPR046341">
    <property type="entry name" value="SET_dom_sf"/>
</dbReference>
<organism evidence="3 4">
    <name type="scientific">Trypanosoma rangeli SC58</name>
    <dbReference type="NCBI Taxonomy" id="429131"/>
    <lineage>
        <taxon>Eukaryota</taxon>
        <taxon>Discoba</taxon>
        <taxon>Euglenozoa</taxon>
        <taxon>Kinetoplastea</taxon>
        <taxon>Metakinetoplastina</taxon>
        <taxon>Trypanosomatida</taxon>
        <taxon>Trypanosomatidae</taxon>
        <taxon>Trypanosoma</taxon>
        <taxon>Herpetosoma</taxon>
    </lineage>
</organism>
<dbReference type="SUPFAM" id="SSF82199">
    <property type="entry name" value="SET domain"/>
    <property type="match status" value="1"/>
</dbReference>
<dbReference type="OrthoDB" id="5945798at2759"/>
<comment type="caution">
    <text evidence="3">The sequence shown here is derived from an EMBL/GenBank/DDBJ whole genome shotgun (WGS) entry which is preliminary data.</text>
</comment>
<dbReference type="PROSITE" id="PS50280">
    <property type="entry name" value="SET"/>
    <property type="match status" value="1"/>
</dbReference>
<keyword evidence="4" id="KW-1185">Reference proteome</keyword>
<dbReference type="PANTHER" id="PTHR12197:SF268">
    <property type="entry name" value="SET DOMAIN-CONTAINING PROTEIN"/>
    <property type="match status" value="1"/>
</dbReference>
<name>A0A061IZ51_TRYRA</name>
<dbReference type="Gene3D" id="1.10.220.160">
    <property type="match status" value="1"/>
</dbReference>